<proteinExistence type="inferred from homology"/>
<dbReference type="InterPro" id="IPR013783">
    <property type="entry name" value="Ig-like_fold"/>
</dbReference>
<dbReference type="InterPro" id="IPR000601">
    <property type="entry name" value="PKD_dom"/>
</dbReference>
<dbReference type="EC" id="3.4.24.3" evidence="5"/>
<feature type="domain" description="PKD" evidence="20">
    <location>
        <begin position="768"/>
        <end position="849"/>
    </location>
</feature>
<dbReference type="InterPro" id="IPR041379">
    <property type="entry name" value="ColG_subdomain"/>
</dbReference>
<dbReference type="EMBL" id="NVAP01000082">
    <property type="protein sequence ID" value="PFQ36892.1"/>
    <property type="molecule type" value="Genomic_DNA"/>
</dbReference>
<dbReference type="SUPFAM" id="SSF49299">
    <property type="entry name" value="PKD domain"/>
    <property type="match status" value="1"/>
</dbReference>
<keyword evidence="7" id="KW-0645">Protease</keyword>
<dbReference type="PRINTS" id="PR00931">
    <property type="entry name" value="MICOLLPTASE"/>
</dbReference>
<dbReference type="SMART" id="SM00089">
    <property type="entry name" value="PKD"/>
    <property type="match status" value="1"/>
</dbReference>
<dbReference type="Pfam" id="PF18911">
    <property type="entry name" value="PKD_4"/>
    <property type="match status" value="1"/>
</dbReference>
<evidence type="ECO:0000259" key="20">
    <source>
        <dbReference type="PROSITE" id="PS50093"/>
    </source>
</evidence>
<feature type="compositionally biased region" description="Polar residues" evidence="19">
    <location>
        <begin position="846"/>
        <end position="855"/>
    </location>
</feature>
<evidence type="ECO:0000256" key="3">
    <source>
        <dbReference type="ARBA" id="ARBA00001947"/>
    </source>
</evidence>
<keyword evidence="8" id="KW-0479">Metal-binding</keyword>
<dbReference type="PANTHER" id="PTHR13062">
    <property type="entry name" value="COLLAGENASE"/>
    <property type="match status" value="1"/>
</dbReference>
<name>A0A2B2L3I8_BACCE</name>
<feature type="active site" evidence="18">
    <location>
        <position position="501"/>
    </location>
</feature>
<evidence type="ECO:0000256" key="2">
    <source>
        <dbReference type="ARBA" id="ARBA00001913"/>
    </source>
</evidence>
<dbReference type="InterPro" id="IPR013661">
    <property type="entry name" value="Peptidase_M9_N_dom"/>
</dbReference>
<dbReference type="CDD" id="cd00146">
    <property type="entry name" value="PKD"/>
    <property type="match status" value="1"/>
</dbReference>
<dbReference type="SUPFAM" id="SSF89260">
    <property type="entry name" value="Collagen-binding domain"/>
    <property type="match status" value="1"/>
</dbReference>
<evidence type="ECO:0000313" key="21">
    <source>
        <dbReference type="EMBL" id="PFQ36892.1"/>
    </source>
</evidence>
<organism evidence="21 22">
    <name type="scientific">Bacillus cereus</name>
    <dbReference type="NCBI Taxonomy" id="1396"/>
    <lineage>
        <taxon>Bacteria</taxon>
        <taxon>Bacillati</taxon>
        <taxon>Bacillota</taxon>
        <taxon>Bacilli</taxon>
        <taxon>Bacillales</taxon>
        <taxon>Bacillaceae</taxon>
        <taxon>Bacillus</taxon>
        <taxon>Bacillus cereus group</taxon>
    </lineage>
</organism>
<dbReference type="Pfam" id="PF18496">
    <property type="entry name" value="ColG_sub"/>
    <property type="match status" value="1"/>
</dbReference>
<evidence type="ECO:0000256" key="19">
    <source>
        <dbReference type="SAM" id="MobiDB-lite"/>
    </source>
</evidence>
<gene>
    <name evidence="21" type="ORF">COK05_29640</name>
</gene>
<dbReference type="Gene3D" id="3.40.30.160">
    <property type="entry name" value="Collagenase ColT, N-terminal domain"/>
    <property type="match status" value="1"/>
</dbReference>
<comment type="caution">
    <text evidence="21">The sequence shown here is derived from an EMBL/GenBank/DDBJ whole genome shotgun (WGS) entry which is preliminary data.</text>
</comment>
<evidence type="ECO:0000256" key="18">
    <source>
        <dbReference type="PIRSR" id="PIRSR602169-1"/>
    </source>
</evidence>
<dbReference type="GO" id="GO:0032963">
    <property type="term" value="P:collagen metabolic process"/>
    <property type="evidence" value="ECO:0007669"/>
    <property type="project" value="UniProtKB-ARBA"/>
</dbReference>
<evidence type="ECO:0000256" key="4">
    <source>
        <dbReference type="ARBA" id="ARBA00004613"/>
    </source>
</evidence>
<dbReference type="GO" id="GO:0008270">
    <property type="term" value="F:zinc ion binding"/>
    <property type="evidence" value="ECO:0007669"/>
    <property type="project" value="InterPro"/>
</dbReference>
<keyword evidence="15" id="KW-0865">Zymogen</keyword>
<dbReference type="Gene3D" id="2.60.40.10">
    <property type="entry name" value="Immunoglobulins"/>
    <property type="match status" value="1"/>
</dbReference>
<dbReference type="Pfam" id="PF08453">
    <property type="entry name" value="Peptidase_M9_N"/>
    <property type="match status" value="1"/>
</dbReference>
<dbReference type="Gene3D" id="3.30.980.50">
    <property type="match status" value="1"/>
</dbReference>
<keyword evidence="11" id="KW-0862">Zinc</keyword>
<evidence type="ECO:0000256" key="7">
    <source>
        <dbReference type="ARBA" id="ARBA00022670"/>
    </source>
</evidence>
<evidence type="ECO:0000256" key="16">
    <source>
        <dbReference type="ARBA" id="ARBA00034318"/>
    </source>
</evidence>
<dbReference type="AlphaFoldDB" id="A0A2B2L3I8"/>
<evidence type="ECO:0000256" key="14">
    <source>
        <dbReference type="ARBA" id="ARBA00023049"/>
    </source>
</evidence>
<evidence type="ECO:0000256" key="1">
    <source>
        <dbReference type="ARBA" id="ARBA00000424"/>
    </source>
</evidence>
<comment type="cofactor">
    <cofactor evidence="2">
        <name>Ca(2+)</name>
        <dbReference type="ChEBI" id="CHEBI:29108"/>
    </cofactor>
</comment>
<dbReference type="InterPro" id="IPR035986">
    <property type="entry name" value="PKD_dom_sf"/>
</dbReference>
<dbReference type="FunFam" id="1.10.390.20:FF:000001">
    <property type="entry name" value="Microbial collagenase"/>
    <property type="match status" value="1"/>
</dbReference>
<dbReference type="PANTHER" id="PTHR13062:SF9">
    <property type="entry name" value="MICROBIAL COLLAGENASE"/>
    <property type="match status" value="1"/>
</dbReference>
<dbReference type="GO" id="GO:0034701">
    <property type="term" value="F:tripeptidase activity"/>
    <property type="evidence" value="ECO:0007669"/>
    <property type="project" value="UniProtKB-ARBA"/>
</dbReference>
<dbReference type="Pfam" id="PF01752">
    <property type="entry name" value="Peptidase_M9"/>
    <property type="match status" value="1"/>
</dbReference>
<dbReference type="Gene3D" id="1.10.390.20">
    <property type="match status" value="1"/>
</dbReference>
<dbReference type="GO" id="GO:0004222">
    <property type="term" value="F:metalloendopeptidase activity"/>
    <property type="evidence" value="ECO:0007669"/>
    <property type="project" value="UniProtKB-EC"/>
</dbReference>
<keyword evidence="6" id="KW-0964">Secreted</keyword>
<evidence type="ECO:0000256" key="8">
    <source>
        <dbReference type="ARBA" id="ARBA00022723"/>
    </source>
</evidence>
<dbReference type="FunFam" id="3.40.30.160:FF:000001">
    <property type="entry name" value="Microbial collagenase"/>
    <property type="match status" value="1"/>
</dbReference>
<dbReference type="InterPro" id="IPR007280">
    <property type="entry name" value="Peptidase_C_arc/bac"/>
</dbReference>
<dbReference type="Pfam" id="PF04151">
    <property type="entry name" value="PPC"/>
    <property type="match status" value="1"/>
</dbReference>
<dbReference type="RefSeq" id="WP_098615371.1">
    <property type="nucleotide sequence ID" value="NZ_NVAP01000082.1"/>
</dbReference>
<comment type="similarity">
    <text evidence="16">Belongs to the peptidase M9B family. Collagenase subfamily.</text>
</comment>
<evidence type="ECO:0000256" key="11">
    <source>
        <dbReference type="ARBA" id="ARBA00022833"/>
    </source>
</evidence>
<dbReference type="GO" id="GO:0006508">
    <property type="term" value="P:proteolysis"/>
    <property type="evidence" value="ECO:0007669"/>
    <property type="project" value="UniProtKB-KW"/>
</dbReference>
<sequence>MNKNLKFTQLILGISTMALSFGSIQTQVSAEEKAPYNVLQVKPIGTETSKDEIVHATKAEETLTFEERLKVGDFSQRPTPLMKRDESQLKQSYTLAELDKMPDNELINTLSKISWNQITDLFQFNQDTKAFYENKERMNVIINELGQRGRAFTKEDSKGIETFVEVLRSAFYVGYYNNELNYLKERGFHDKCLPALKAIAKNPNFTLGTAEQDRVVAAYGKLISNASSDTETVQYAVNILKQYNDNLSTYVSDYAKGQAVYEIVKGIDYDIQSYLQDTNKKPNETMWYGKIDTFINEVSRIALVGKVTNENSWLINNGIYYAGRLGKFHSNPNKGLEVITQAMSLYPRLSGAYFVAVEQIKTNYGGKDYSGNEVDLQKIREEGKQQYLPKTYIFDDGSIVFKTGDKVTEEKIKRLYWAAKEVKAQYHRVIGNDKALEPGNADDVLTIVIYNNPDEYQLNRQLYGYETNNGGIYIEEKGTFFTYERTPKQSIYSLEELFRHEFTHYLQGRYEVPGLFGSGEMYQNERLTWFQEGNAEFFAGSTRTNNVVPRKSIISGLSSDPASRYTAKQTLFAKYGSWDFYKYSFALQSYLYNHQFGTFDKLQDLIRANDVRNYDAYRESLSKNTQLNAEYQTYMQQLIDNQEKYNVPQVTNDYLIQHAPKPLAEVKKEIVDVANIKDAKIKKHESQFFNTFSVEGKYTGSTSKGESEDWKAMSKQVNQTLEQLSQNGWSGYKTVTAYFVNYRVNAANQYEYDIVFHGVATEEKEKTATIVNMNGPYSGIVNEEIHFHSDGTTSENGKVISYLWNFGDGTTSTEANPTHVYGEKGTYTVELTVKDSRGKESKEQTKVTVKQDPQTGGSLEEEKVLSFNTLVKGNLITPDQTDVYMFDVTVPKEVDVSVINEQNIGMTWVLYHESDMQNYVACGEDKGNAIKGKFVAKPGKYYLNVYKFDDKNGEYSLLVK</sequence>
<dbReference type="GO" id="GO:0005576">
    <property type="term" value="C:extracellular region"/>
    <property type="evidence" value="ECO:0007669"/>
    <property type="project" value="UniProtKB-SubCell"/>
</dbReference>
<reference evidence="21 22" key="1">
    <citation type="submission" date="2017-09" db="EMBL/GenBank/DDBJ databases">
        <title>Large-scale bioinformatics analysis of Bacillus genomes uncovers conserved roles of natural products in bacterial physiology.</title>
        <authorList>
            <consortium name="Agbiome Team Llc"/>
            <person name="Bleich R.M."/>
            <person name="Grubbs K.J."/>
            <person name="Santa Maria K.C."/>
            <person name="Allen S.E."/>
            <person name="Farag S."/>
            <person name="Shank E.A."/>
            <person name="Bowers A."/>
        </authorList>
    </citation>
    <scope>NUCLEOTIDE SEQUENCE [LARGE SCALE GENOMIC DNA]</scope>
    <source>
        <strain evidence="21 22">AFS070861</strain>
    </source>
</reference>
<protein>
    <recommendedName>
        <fullName evidence="5">microbial collagenase</fullName>
        <ecNumber evidence="5">3.4.24.3</ecNumber>
    </recommendedName>
    <alternativeName>
        <fullName evidence="17">Microbial collagenase</fullName>
    </alternativeName>
</protein>
<dbReference type="FunFam" id="3.30.980.50:FF:000001">
    <property type="entry name" value="Microbial collagenase"/>
    <property type="match status" value="1"/>
</dbReference>
<evidence type="ECO:0000256" key="13">
    <source>
        <dbReference type="ARBA" id="ARBA00023026"/>
    </source>
</evidence>
<accession>A0A2B2L3I8</accession>
<evidence type="ECO:0000256" key="10">
    <source>
        <dbReference type="ARBA" id="ARBA00022801"/>
    </source>
</evidence>
<comment type="subcellular location">
    <subcellularLocation>
        <location evidence="4">Secreted</location>
    </subcellularLocation>
</comment>
<dbReference type="Gene3D" id="2.60.120.380">
    <property type="match status" value="1"/>
</dbReference>
<evidence type="ECO:0000256" key="17">
    <source>
        <dbReference type="ARBA" id="ARBA00034362"/>
    </source>
</evidence>
<keyword evidence="14" id="KW-0482">Metalloprotease</keyword>
<keyword evidence="9" id="KW-0732">Signal</keyword>
<dbReference type="PROSITE" id="PS50093">
    <property type="entry name" value="PKD"/>
    <property type="match status" value="1"/>
</dbReference>
<feature type="region of interest" description="Disordered" evidence="19">
    <location>
        <begin position="836"/>
        <end position="855"/>
    </location>
</feature>
<evidence type="ECO:0000256" key="15">
    <source>
        <dbReference type="ARBA" id="ARBA00023145"/>
    </source>
</evidence>
<dbReference type="GO" id="GO:0005518">
    <property type="term" value="F:collagen binding"/>
    <property type="evidence" value="ECO:0007669"/>
    <property type="project" value="UniProtKB-ARBA"/>
</dbReference>
<keyword evidence="12" id="KW-0106">Calcium</keyword>
<feature type="compositionally biased region" description="Basic and acidic residues" evidence="19">
    <location>
        <begin position="836"/>
        <end position="845"/>
    </location>
</feature>
<dbReference type="InterPro" id="IPR002169">
    <property type="entry name" value="Peptidase_M9A/M9B"/>
</dbReference>
<evidence type="ECO:0000256" key="9">
    <source>
        <dbReference type="ARBA" id="ARBA00022729"/>
    </source>
</evidence>
<keyword evidence="10" id="KW-0378">Hydrolase</keyword>
<comment type="catalytic activity">
    <reaction evidence="1">
        <text>Digestion of native collagen in the triple helical region at Xaa-|-Gly bonds. With synthetic peptides, a preference is shown for Gly at P3 and P1', Pro and Ala at P2 and P2', and hydroxyproline, Ala or Arg at P3'.</text>
        <dbReference type="EC" id="3.4.24.3"/>
    </reaction>
</comment>
<dbReference type="FunFam" id="2.60.120.380:FF:000012">
    <property type="entry name" value="Microbial collagenase"/>
    <property type="match status" value="1"/>
</dbReference>
<evidence type="ECO:0000313" key="22">
    <source>
        <dbReference type="Proteomes" id="UP000224386"/>
    </source>
</evidence>
<evidence type="ECO:0000256" key="6">
    <source>
        <dbReference type="ARBA" id="ARBA00022525"/>
    </source>
</evidence>
<dbReference type="FunFam" id="2.60.40.10:FF:000270">
    <property type="entry name" value="Cell surface protein"/>
    <property type="match status" value="1"/>
</dbReference>
<evidence type="ECO:0000256" key="5">
    <source>
        <dbReference type="ARBA" id="ARBA00012653"/>
    </source>
</evidence>
<dbReference type="GO" id="GO:0005509">
    <property type="term" value="F:calcium ion binding"/>
    <property type="evidence" value="ECO:0007669"/>
    <property type="project" value="UniProtKB-ARBA"/>
</dbReference>
<comment type="cofactor">
    <cofactor evidence="3">
        <name>Zn(2+)</name>
        <dbReference type="ChEBI" id="CHEBI:29105"/>
    </cofactor>
</comment>
<keyword evidence="13" id="KW-0843">Virulence</keyword>
<dbReference type="Proteomes" id="UP000224386">
    <property type="component" value="Unassembled WGS sequence"/>
</dbReference>
<dbReference type="InterPro" id="IPR022409">
    <property type="entry name" value="PKD/Chitinase_dom"/>
</dbReference>
<evidence type="ECO:0000256" key="12">
    <source>
        <dbReference type="ARBA" id="ARBA00022837"/>
    </source>
</evidence>